<keyword evidence="8" id="KW-1185">Reference proteome</keyword>
<feature type="transmembrane region" description="Helical" evidence="6">
    <location>
        <begin position="137"/>
        <end position="160"/>
    </location>
</feature>
<comment type="subcellular location">
    <subcellularLocation>
        <location evidence="1">Membrane</location>
        <topology evidence="1">Multi-pass membrane protein</topology>
    </subcellularLocation>
</comment>
<dbReference type="AlphaFoldDB" id="A0A4R5LNP7"/>
<evidence type="ECO:0000313" key="8">
    <source>
        <dbReference type="Proteomes" id="UP000295554"/>
    </source>
</evidence>
<evidence type="ECO:0000313" key="7">
    <source>
        <dbReference type="EMBL" id="TDG11861.1"/>
    </source>
</evidence>
<dbReference type="GO" id="GO:0015093">
    <property type="term" value="F:ferrous iron transmembrane transporter activity"/>
    <property type="evidence" value="ECO:0007669"/>
    <property type="project" value="TreeGrafter"/>
</dbReference>
<keyword evidence="3 6" id="KW-0812">Transmembrane</keyword>
<evidence type="ECO:0000256" key="6">
    <source>
        <dbReference type="SAM" id="Phobius"/>
    </source>
</evidence>
<name>A0A4R5LNP7_9GAMM</name>
<dbReference type="GO" id="GO:0033573">
    <property type="term" value="C:high-affinity iron permease complex"/>
    <property type="evidence" value="ECO:0007669"/>
    <property type="project" value="InterPro"/>
</dbReference>
<feature type="transmembrane region" description="Helical" evidence="6">
    <location>
        <begin position="72"/>
        <end position="91"/>
    </location>
</feature>
<dbReference type="Proteomes" id="UP000295554">
    <property type="component" value="Unassembled WGS sequence"/>
</dbReference>
<sequence length="263" mass="27690">MLINSVILVLREVLEAAIVVSVLLAVSRNLRLSTRWLLASLPVTAIFILLFSSNLDAITDAFDGAGQEVVSAGLQIAVFAGIVGVVFITELQRSGHVGSLRPLPLLMAITVICAMIREGSEILIYITAFAASGENGAAVFAGSAIGGGIGISLGVLMFAALRAVSAELSARLCVFLMALIGAGMVMQSTMLLEQVDWLQPGRELWDSSALISEQSISGQLLYAVFGYEASPGLVQVLLYAISVVLVALAWVLPHHFAGVRDAH</sequence>
<gene>
    <name evidence="7" type="ORF">E2F43_15955</name>
</gene>
<feature type="transmembrane region" description="Helical" evidence="6">
    <location>
        <begin position="172"/>
        <end position="192"/>
    </location>
</feature>
<evidence type="ECO:0000256" key="3">
    <source>
        <dbReference type="ARBA" id="ARBA00022692"/>
    </source>
</evidence>
<evidence type="ECO:0000256" key="1">
    <source>
        <dbReference type="ARBA" id="ARBA00004141"/>
    </source>
</evidence>
<feature type="transmembrane region" description="Helical" evidence="6">
    <location>
        <begin position="103"/>
        <end position="131"/>
    </location>
</feature>
<feature type="transmembrane region" description="Helical" evidence="6">
    <location>
        <begin position="33"/>
        <end position="52"/>
    </location>
</feature>
<proteinExistence type="inferred from homology"/>
<feature type="transmembrane region" description="Helical" evidence="6">
    <location>
        <begin position="232"/>
        <end position="252"/>
    </location>
</feature>
<evidence type="ECO:0000256" key="4">
    <source>
        <dbReference type="ARBA" id="ARBA00022989"/>
    </source>
</evidence>
<dbReference type="PANTHER" id="PTHR31632:SF2">
    <property type="entry name" value="PLASMA MEMBRANE IRON PERMEASE"/>
    <property type="match status" value="1"/>
</dbReference>
<dbReference type="EMBL" id="SMSE01000004">
    <property type="protein sequence ID" value="TDG11861.1"/>
    <property type="molecule type" value="Genomic_DNA"/>
</dbReference>
<dbReference type="PANTHER" id="PTHR31632">
    <property type="entry name" value="IRON TRANSPORTER FTH1"/>
    <property type="match status" value="1"/>
</dbReference>
<keyword evidence="5 6" id="KW-0472">Membrane</keyword>
<accession>A0A4R5LNP7</accession>
<evidence type="ECO:0000256" key="2">
    <source>
        <dbReference type="ARBA" id="ARBA00008333"/>
    </source>
</evidence>
<reference evidence="7 8" key="1">
    <citation type="submission" date="2019-03" db="EMBL/GenBank/DDBJ databases">
        <title>Seongchinamella monodicae gen. nov., sp. nov., a novel member of the Gammaproteobacteria isolated from a tidal mudflat of beach.</title>
        <authorList>
            <person name="Yang H.G."/>
            <person name="Kang J.W."/>
            <person name="Lee S.D."/>
        </authorList>
    </citation>
    <scope>NUCLEOTIDE SEQUENCE [LARGE SCALE GENOMIC DNA]</scope>
    <source>
        <strain evidence="7 8">GH4-78</strain>
    </source>
</reference>
<organism evidence="7 8">
    <name type="scientific">Seongchinamella unica</name>
    <dbReference type="NCBI Taxonomy" id="2547392"/>
    <lineage>
        <taxon>Bacteria</taxon>
        <taxon>Pseudomonadati</taxon>
        <taxon>Pseudomonadota</taxon>
        <taxon>Gammaproteobacteria</taxon>
        <taxon>Cellvibrionales</taxon>
        <taxon>Halieaceae</taxon>
        <taxon>Seongchinamella</taxon>
    </lineage>
</organism>
<dbReference type="OrthoDB" id="5764104at2"/>
<comment type="caution">
    <text evidence="7">The sequence shown here is derived from an EMBL/GenBank/DDBJ whole genome shotgun (WGS) entry which is preliminary data.</text>
</comment>
<evidence type="ECO:0000256" key="5">
    <source>
        <dbReference type="ARBA" id="ARBA00023136"/>
    </source>
</evidence>
<protein>
    <recommendedName>
        <fullName evidence="9">Iron permease FTR1</fullName>
    </recommendedName>
</protein>
<evidence type="ECO:0008006" key="9">
    <source>
        <dbReference type="Google" id="ProtNLM"/>
    </source>
</evidence>
<dbReference type="RefSeq" id="WP_133214514.1">
    <property type="nucleotide sequence ID" value="NZ_SMSE01000004.1"/>
</dbReference>
<dbReference type="Pfam" id="PF03239">
    <property type="entry name" value="FTR1"/>
    <property type="match status" value="1"/>
</dbReference>
<feature type="transmembrane region" description="Helical" evidence="6">
    <location>
        <begin position="6"/>
        <end position="26"/>
    </location>
</feature>
<dbReference type="InterPro" id="IPR004923">
    <property type="entry name" value="FTR1/Fip1/EfeU"/>
</dbReference>
<keyword evidence="4 6" id="KW-1133">Transmembrane helix</keyword>
<comment type="similarity">
    <text evidence="2">Belongs to the oxidase-dependent Fe transporter (OFeT) (TC 9.A.10.1) family.</text>
</comment>